<keyword evidence="1" id="KW-0175">Coiled coil</keyword>
<evidence type="ECO:0000256" key="1">
    <source>
        <dbReference type="SAM" id="Coils"/>
    </source>
</evidence>
<dbReference type="AlphaFoldDB" id="A0A7Y9FKB4"/>
<feature type="region of interest" description="Disordered" evidence="2">
    <location>
        <begin position="905"/>
        <end position="924"/>
    </location>
</feature>
<feature type="coiled-coil region" evidence="1">
    <location>
        <begin position="289"/>
        <end position="316"/>
    </location>
</feature>
<evidence type="ECO:0000313" key="3">
    <source>
        <dbReference type="EMBL" id="NYD88915.1"/>
    </source>
</evidence>
<evidence type="ECO:0008006" key="5">
    <source>
        <dbReference type="Google" id="ProtNLM"/>
    </source>
</evidence>
<feature type="coiled-coil region" evidence="1">
    <location>
        <begin position="614"/>
        <end position="644"/>
    </location>
</feature>
<evidence type="ECO:0000256" key="2">
    <source>
        <dbReference type="SAM" id="MobiDB-lite"/>
    </source>
</evidence>
<dbReference type="RefSeq" id="WP_179507453.1">
    <property type="nucleotide sequence ID" value="NZ_JACCBY010000001.1"/>
</dbReference>
<reference evidence="3 4" key="2">
    <citation type="submission" date="2020-08" db="EMBL/GenBank/DDBJ databases">
        <title>The Agave Microbiome: Exploring the role of microbial communities in plant adaptations to desert environments.</title>
        <authorList>
            <person name="Partida-Martinez L.P."/>
        </authorList>
    </citation>
    <scope>NUCLEOTIDE SEQUENCE [LARGE SCALE GENOMIC DNA]</scope>
    <source>
        <strain evidence="3 4">AS2.3</strain>
    </source>
</reference>
<gene>
    <name evidence="3" type="ORF">HD841_000684</name>
</gene>
<dbReference type="EMBL" id="JACCBY010000001">
    <property type="protein sequence ID" value="NYD88915.1"/>
    <property type="molecule type" value="Genomic_DNA"/>
</dbReference>
<name>A0A7Y9FKB4_9SPHN</name>
<sequence>MPRSVAIRLGTEGKAQVKADFVEIGDTGDAQAKRWSRSFDSATKDVEAALQRQSNAAAKLSMITPQSATQMRINDTNSTGYGQHEGSARQSAMAFRELIAAQEQMENRANALRAAIDPAFAAQQRFDREIAEARTLISTGAITLDEYSKRHVQLQQQMNVSAKGLHNQAEASGAAKAGYQQLNFQLSDIATQFSSGTPPMQIFAQQSGQLFQALGLIASGGAAAGKGVEAAASASEDSAPDIAGFGEQVTGVAEKAEGMTGKLGAVAGFMTGPWGAALLVGISLLTPFIAKLFESNNALDDAVDKLKKDAEATEVNRQAQLAFAKSAEGVAAAIRENTAAVQTSLATQRTAAEQNNINARANLAEELSIRAKTRARLEDARAMLQAEIRASRMGGERGDVATMGIASKQAEVDAIDQALTAQSAAVAKAEAALGQSRIALAAEQGKEAARLATDPIARINRLYGDQIEKLKASKAAAVARGEAVGAASKAEFDAIERNRQAAIKAEQDRQKAANSTKRDQETLTANSVASMLRGALPGVHVTSTTGGKHVANSYHYRNQAVDFVPSGGMQSMTKADVRKIFESRGIDIVELLGPGDKGHSDHFHVAWTKGKMALDEFKDAAKRAKEAAHDAEEANDKLNADLREVVGAFDPARAAADAYAESLAKIDTLVGEGKLTVDQGNGLRMAAYHAEAKRMADESYETFKKLFGTDDPMADAVEGARRNIGNRVDQMAEQDEAKVKVVTTALDELRGYGSDFVSTVLSEDTWSSWGNAGKTILSSLKNEFITLALLNPLKNLINGDKALPTLSSAIGNIGKLFKPGTNAAGTEYWPGGMSLVGENGPEIVSMPRGSRVTTAQETRQLFANDNPSPSVTHNHFSGNLMTPEFWERINAGDAGAAMQGAAGGAAMSQAEGTRSAARRLGRFR</sequence>
<protein>
    <recommendedName>
        <fullName evidence="5">Bacteriophage tail tape measure N-terminal domain-containing protein</fullName>
    </recommendedName>
</protein>
<proteinExistence type="predicted"/>
<comment type="caution">
    <text evidence="3">The sequence shown here is derived from an EMBL/GenBank/DDBJ whole genome shotgun (WGS) entry which is preliminary data.</text>
</comment>
<reference evidence="3 4" key="1">
    <citation type="submission" date="2020-07" db="EMBL/GenBank/DDBJ databases">
        <authorList>
            <person name="Partida-Martinez L."/>
            <person name="Huntemann M."/>
            <person name="Clum A."/>
            <person name="Wang J."/>
            <person name="Palaniappan K."/>
            <person name="Ritter S."/>
            <person name="Chen I.-M."/>
            <person name="Stamatis D."/>
            <person name="Reddy T."/>
            <person name="O'Malley R."/>
            <person name="Daum C."/>
            <person name="Shapiro N."/>
            <person name="Ivanova N."/>
            <person name="Kyrpides N."/>
            <person name="Woyke T."/>
        </authorList>
    </citation>
    <scope>NUCLEOTIDE SEQUENCE [LARGE SCALE GENOMIC DNA]</scope>
    <source>
        <strain evidence="3 4">AS2.3</strain>
    </source>
</reference>
<evidence type="ECO:0000313" key="4">
    <source>
        <dbReference type="Proteomes" id="UP000517753"/>
    </source>
</evidence>
<dbReference type="Proteomes" id="UP000517753">
    <property type="component" value="Unassembled WGS sequence"/>
</dbReference>
<keyword evidence="4" id="KW-1185">Reference proteome</keyword>
<accession>A0A7Y9FKB4</accession>
<organism evidence="3 4">
    <name type="scientific">Sphingomonas melonis</name>
    <dbReference type="NCBI Taxonomy" id="152682"/>
    <lineage>
        <taxon>Bacteria</taxon>
        <taxon>Pseudomonadati</taxon>
        <taxon>Pseudomonadota</taxon>
        <taxon>Alphaproteobacteria</taxon>
        <taxon>Sphingomonadales</taxon>
        <taxon>Sphingomonadaceae</taxon>
        <taxon>Sphingomonas</taxon>
    </lineage>
</organism>